<reference evidence="2 3" key="1">
    <citation type="submission" date="2023-01" db="EMBL/GenBank/DDBJ databases">
        <title>Analysis of 21 Apiospora genomes using comparative genomics revels a genus with tremendous synthesis potential of carbohydrate active enzymes and secondary metabolites.</title>
        <authorList>
            <person name="Sorensen T."/>
        </authorList>
    </citation>
    <scope>NUCLEOTIDE SEQUENCE [LARGE SCALE GENOMIC DNA]</scope>
    <source>
        <strain evidence="2 3">CBS 83171</strain>
    </source>
</reference>
<organism evidence="2 3">
    <name type="scientific">Apiospora saccharicola</name>
    <dbReference type="NCBI Taxonomy" id="335842"/>
    <lineage>
        <taxon>Eukaryota</taxon>
        <taxon>Fungi</taxon>
        <taxon>Dikarya</taxon>
        <taxon>Ascomycota</taxon>
        <taxon>Pezizomycotina</taxon>
        <taxon>Sordariomycetes</taxon>
        <taxon>Xylariomycetidae</taxon>
        <taxon>Amphisphaeriales</taxon>
        <taxon>Apiosporaceae</taxon>
        <taxon>Apiospora</taxon>
    </lineage>
</organism>
<comment type="caution">
    <text evidence="2">The sequence shown here is derived from an EMBL/GenBank/DDBJ whole genome shotgun (WGS) entry which is preliminary data.</text>
</comment>
<protein>
    <recommendedName>
        <fullName evidence="4">DUF1918 domain-containing protein</fullName>
    </recommendedName>
</protein>
<dbReference type="Proteomes" id="UP001446871">
    <property type="component" value="Unassembled WGS sequence"/>
</dbReference>
<feature type="region of interest" description="Disordered" evidence="1">
    <location>
        <begin position="1"/>
        <end position="22"/>
    </location>
</feature>
<sequence length="84" mass="8925">MDSSSGRRSPDFTIDDDSGKGKIRRGASARKFAIGDSVYLKVAGGREGPYMIETCDGSQYTLCLTDGTSAKGGQKVAEDDLERA</sequence>
<keyword evidence="3" id="KW-1185">Reference proteome</keyword>
<evidence type="ECO:0000313" key="3">
    <source>
        <dbReference type="Proteomes" id="UP001446871"/>
    </source>
</evidence>
<gene>
    <name evidence="2" type="ORF">PG996_004830</name>
</gene>
<proteinExistence type="predicted"/>
<evidence type="ECO:0000256" key="1">
    <source>
        <dbReference type="SAM" id="MobiDB-lite"/>
    </source>
</evidence>
<evidence type="ECO:0000313" key="2">
    <source>
        <dbReference type="EMBL" id="KAK8078660.1"/>
    </source>
</evidence>
<dbReference type="EMBL" id="JAQQWM010000002">
    <property type="protein sequence ID" value="KAK8078660.1"/>
    <property type="molecule type" value="Genomic_DNA"/>
</dbReference>
<accession>A0ABR1W5A3</accession>
<evidence type="ECO:0008006" key="4">
    <source>
        <dbReference type="Google" id="ProtNLM"/>
    </source>
</evidence>
<name>A0ABR1W5A3_9PEZI</name>